<dbReference type="OrthoDB" id="371132at2"/>
<accession>F2NXZ3</accession>
<reference evidence="2" key="2">
    <citation type="submission" date="2011-04" db="EMBL/GenBank/DDBJ databases">
        <title>The complete genome of chromosome of Treponema succinifaciens DSM 2489.</title>
        <authorList>
            <person name="Lucas S."/>
            <person name="Copeland A."/>
            <person name="Lapidus A."/>
            <person name="Bruce D."/>
            <person name="Goodwin L."/>
            <person name="Pitluck S."/>
            <person name="Peters L."/>
            <person name="Kyrpides N."/>
            <person name="Mavromatis K."/>
            <person name="Ivanova N."/>
            <person name="Ovchinnikova G."/>
            <person name="Teshima H."/>
            <person name="Detter J.C."/>
            <person name="Tapia R."/>
            <person name="Han C."/>
            <person name="Land M."/>
            <person name="Hauser L."/>
            <person name="Markowitz V."/>
            <person name="Cheng J.-F."/>
            <person name="Hugenholtz P."/>
            <person name="Woyke T."/>
            <person name="Wu D."/>
            <person name="Gronow S."/>
            <person name="Wellnitz S."/>
            <person name="Brambilla E."/>
            <person name="Klenk H.-P."/>
            <person name="Eisen J.A."/>
        </authorList>
    </citation>
    <scope>NUCLEOTIDE SEQUENCE [LARGE SCALE GENOMIC DNA]</scope>
    <source>
        <strain evidence="2">ATCC 33096 / DSM 2489 / 6091</strain>
    </source>
</reference>
<dbReference type="eggNOG" id="ENOG5030M14">
    <property type="taxonomic scope" value="Bacteria"/>
</dbReference>
<reference evidence="1 2" key="1">
    <citation type="journal article" date="2011" name="Stand. Genomic Sci.">
        <title>Complete genome sequence of Treponema succinifaciens type strain (6091).</title>
        <authorList>
            <person name="Han C."/>
            <person name="Gronow S."/>
            <person name="Teshima H."/>
            <person name="Lapidus A."/>
            <person name="Nolan M."/>
            <person name="Lucas S."/>
            <person name="Hammon N."/>
            <person name="Deshpande S."/>
            <person name="Cheng J.F."/>
            <person name="Zeytun A."/>
            <person name="Tapia R."/>
            <person name="Goodwin L."/>
            <person name="Pitluck S."/>
            <person name="Liolios K."/>
            <person name="Pagani I."/>
            <person name="Ivanova N."/>
            <person name="Mavromatis K."/>
            <person name="Mikhailova N."/>
            <person name="Huntemann M."/>
            <person name="Pati A."/>
            <person name="Chen A."/>
            <person name="Palaniappan K."/>
            <person name="Land M."/>
            <person name="Hauser L."/>
            <person name="Brambilla E.M."/>
            <person name="Rohde M."/>
            <person name="Goker M."/>
            <person name="Woyke T."/>
            <person name="Bristow J."/>
            <person name="Eisen J.A."/>
            <person name="Markowitz V."/>
            <person name="Hugenholtz P."/>
            <person name="Kyrpides N.C."/>
            <person name="Klenk H.P."/>
            <person name="Detter J.C."/>
        </authorList>
    </citation>
    <scope>NUCLEOTIDE SEQUENCE [LARGE SCALE GENOMIC DNA]</scope>
    <source>
        <strain evidence="2">ATCC 33096 / DSM 2489 / 6091</strain>
    </source>
</reference>
<dbReference type="InterPro" id="IPR025591">
    <property type="entry name" value="RloB"/>
</dbReference>
<keyword evidence="2" id="KW-1185">Reference proteome</keyword>
<dbReference type="Proteomes" id="UP000006852">
    <property type="component" value="Chromosome"/>
</dbReference>
<dbReference type="GeneID" id="302997726"/>
<organism evidence="1 2">
    <name type="scientific">Treponema succinifaciens (strain ATCC 33096 / DSM 2489 / 6091)</name>
    <dbReference type="NCBI Taxonomy" id="869209"/>
    <lineage>
        <taxon>Bacteria</taxon>
        <taxon>Pseudomonadati</taxon>
        <taxon>Spirochaetota</taxon>
        <taxon>Spirochaetia</taxon>
        <taxon>Spirochaetales</taxon>
        <taxon>Treponemataceae</taxon>
        <taxon>Treponema</taxon>
    </lineage>
</organism>
<sequence>MARRKIKTPAYKTILLVVEGETEQIYFERLKAFEKYPNLRIKPEMPKHSNIGTLLDFAKKEAKSKAYDAVWLLFDRDVLKTQNISKDILRQINDKKALAKLKINLADSFPCFEVWFLLHYCLPKQYYSSQNELIKDLCKYLPSYTKNNVWLSRNDIYKLLKNRIDNAYVNSEKLHSRNAGFDSMESTMCNVDLLMEEISSLAGDANNL</sequence>
<dbReference type="HOGENOM" id="CLU_090993_1_0_12"/>
<dbReference type="RefSeq" id="WP_013700770.1">
    <property type="nucleotide sequence ID" value="NC_015385.1"/>
</dbReference>
<gene>
    <name evidence="1" type="ordered locus">Tresu_0515</name>
</gene>
<dbReference type="AlphaFoldDB" id="F2NXZ3"/>
<dbReference type="STRING" id="869209.Tresu_0515"/>
<proteinExistence type="predicted"/>
<dbReference type="KEGG" id="tsu:Tresu_0515"/>
<protein>
    <recommendedName>
        <fullName evidence="3">Abortive phage resistance protein</fullName>
    </recommendedName>
</protein>
<evidence type="ECO:0008006" key="3">
    <source>
        <dbReference type="Google" id="ProtNLM"/>
    </source>
</evidence>
<name>F2NXZ3_TRES6</name>
<dbReference type="EMBL" id="CP002631">
    <property type="protein sequence ID" value="AEB13463.1"/>
    <property type="molecule type" value="Genomic_DNA"/>
</dbReference>
<evidence type="ECO:0000313" key="1">
    <source>
        <dbReference type="EMBL" id="AEB13463.1"/>
    </source>
</evidence>
<dbReference type="Pfam" id="PF13707">
    <property type="entry name" value="RloB"/>
    <property type="match status" value="1"/>
</dbReference>
<evidence type="ECO:0000313" key="2">
    <source>
        <dbReference type="Proteomes" id="UP000006852"/>
    </source>
</evidence>